<name>A0AAW0FZY2_9APHY</name>
<feature type="transmembrane region" description="Helical" evidence="1">
    <location>
        <begin position="52"/>
        <end position="75"/>
    </location>
</feature>
<proteinExistence type="predicted"/>
<keyword evidence="1" id="KW-0472">Membrane</keyword>
<organism evidence="3 4">
    <name type="scientific">Cerrena zonata</name>
    <dbReference type="NCBI Taxonomy" id="2478898"/>
    <lineage>
        <taxon>Eukaryota</taxon>
        <taxon>Fungi</taxon>
        <taxon>Dikarya</taxon>
        <taxon>Basidiomycota</taxon>
        <taxon>Agaricomycotina</taxon>
        <taxon>Agaricomycetes</taxon>
        <taxon>Polyporales</taxon>
        <taxon>Cerrenaceae</taxon>
        <taxon>Cerrena</taxon>
    </lineage>
</organism>
<keyword evidence="4" id="KW-1185">Reference proteome</keyword>
<feature type="transmembrane region" description="Helical" evidence="1">
    <location>
        <begin position="20"/>
        <end position="40"/>
    </location>
</feature>
<reference evidence="3 4" key="1">
    <citation type="submission" date="2022-09" db="EMBL/GenBank/DDBJ databases">
        <authorList>
            <person name="Palmer J.M."/>
        </authorList>
    </citation>
    <scope>NUCLEOTIDE SEQUENCE [LARGE SCALE GENOMIC DNA]</scope>
    <source>
        <strain evidence="3 4">DSM 7382</strain>
    </source>
</reference>
<sequence>MSELGFTPDEAISVISENKITNYIFASTLALVVYDTLLCLPQEFRCVWKRRLGIVTILYLLIRYGIILNMVLRIFSQLYIYTDIPRWDTFCLDISCSIAAAVFDCLRIWGITQHRWFPALLVFTLSMFDPAINIYNYAIPESYQLVPSGPLAGCWTFSTAQEYIYFSYFSHHPELIIILKQWVLSPDQSQ</sequence>
<evidence type="ECO:0000256" key="1">
    <source>
        <dbReference type="SAM" id="Phobius"/>
    </source>
</evidence>
<dbReference type="EMBL" id="JASBNA010000025">
    <property type="protein sequence ID" value="KAK7684425.1"/>
    <property type="molecule type" value="Genomic_DNA"/>
</dbReference>
<accession>A0AAW0FZY2</accession>
<evidence type="ECO:0000259" key="2">
    <source>
        <dbReference type="Pfam" id="PF20151"/>
    </source>
</evidence>
<evidence type="ECO:0000313" key="4">
    <source>
        <dbReference type="Proteomes" id="UP001385951"/>
    </source>
</evidence>
<keyword evidence="1" id="KW-0812">Transmembrane</keyword>
<comment type="caution">
    <text evidence="3">The sequence shown here is derived from an EMBL/GenBank/DDBJ whole genome shotgun (WGS) entry which is preliminary data.</text>
</comment>
<dbReference type="Proteomes" id="UP001385951">
    <property type="component" value="Unassembled WGS sequence"/>
</dbReference>
<dbReference type="InterPro" id="IPR045340">
    <property type="entry name" value="DUF6533"/>
</dbReference>
<gene>
    <name evidence="3" type="ORF">QCA50_012372</name>
</gene>
<keyword evidence="1" id="KW-1133">Transmembrane helix</keyword>
<feature type="domain" description="DUF6533" evidence="2">
    <location>
        <begin position="23"/>
        <end position="68"/>
    </location>
</feature>
<protein>
    <recommendedName>
        <fullName evidence="2">DUF6533 domain-containing protein</fullName>
    </recommendedName>
</protein>
<feature type="transmembrane region" description="Helical" evidence="1">
    <location>
        <begin position="87"/>
        <end position="109"/>
    </location>
</feature>
<evidence type="ECO:0000313" key="3">
    <source>
        <dbReference type="EMBL" id="KAK7684425.1"/>
    </source>
</evidence>
<dbReference type="AlphaFoldDB" id="A0AAW0FZY2"/>
<dbReference type="Pfam" id="PF20151">
    <property type="entry name" value="DUF6533"/>
    <property type="match status" value="1"/>
</dbReference>